<evidence type="ECO:0000256" key="3">
    <source>
        <dbReference type="ARBA" id="ARBA00022723"/>
    </source>
</evidence>
<dbReference type="NCBIfam" id="TIGR01068">
    <property type="entry name" value="thioredoxin"/>
    <property type="match status" value="1"/>
</dbReference>
<keyword evidence="6" id="KW-0676">Redox-active center</keyword>
<dbReference type="PRINTS" id="PR00421">
    <property type="entry name" value="THIOREDOXIN"/>
</dbReference>
<dbReference type="EMBL" id="FPKR01000005">
    <property type="protein sequence ID" value="SFZ75431.1"/>
    <property type="molecule type" value="Genomic_DNA"/>
</dbReference>
<keyword evidence="2" id="KW-0813">Transport</keyword>
<dbReference type="Proteomes" id="UP000186513">
    <property type="component" value="Unassembled WGS sequence"/>
</dbReference>
<evidence type="ECO:0000313" key="9">
    <source>
        <dbReference type="EMBL" id="SFZ75431.1"/>
    </source>
</evidence>
<evidence type="ECO:0000256" key="1">
    <source>
        <dbReference type="ARBA" id="ARBA00008987"/>
    </source>
</evidence>
<dbReference type="Pfam" id="PF21352">
    <property type="entry name" value="Zn_ribbon_Thio2"/>
    <property type="match status" value="1"/>
</dbReference>
<dbReference type="CDD" id="cd02947">
    <property type="entry name" value="TRX_family"/>
    <property type="match status" value="1"/>
</dbReference>
<dbReference type="PROSITE" id="PS51352">
    <property type="entry name" value="THIOREDOXIN_2"/>
    <property type="match status" value="1"/>
</dbReference>
<dbReference type="GO" id="GO:0005829">
    <property type="term" value="C:cytosol"/>
    <property type="evidence" value="ECO:0007669"/>
    <property type="project" value="TreeGrafter"/>
</dbReference>
<gene>
    <name evidence="9" type="ORF">SAMN02745887_01598</name>
</gene>
<keyword evidence="4" id="KW-0249">Electron transport</keyword>
<evidence type="ECO:0000256" key="2">
    <source>
        <dbReference type="ARBA" id="ARBA00022448"/>
    </source>
</evidence>
<dbReference type="PANTHER" id="PTHR45663:SF11">
    <property type="entry name" value="GEO12009P1"/>
    <property type="match status" value="1"/>
</dbReference>
<protein>
    <recommendedName>
        <fullName evidence="7">Thioredoxin</fullName>
    </recommendedName>
</protein>
<evidence type="ECO:0000259" key="8">
    <source>
        <dbReference type="PROSITE" id="PS51352"/>
    </source>
</evidence>
<evidence type="ECO:0000256" key="7">
    <source>
        <dbReference type="NCBIfam" id="TIGR01068"/>
    </source>
</evidence>
<name>A0A1K2HFB2_9NEIS</name>
<dbReference type="GO" id="GO:0045454">
    <property type="term" value="P:cell redox homeostasis"/>
    <property type="evidence" value="ECO:0007669"/>
    <property type="project" value="TreeGrafter"/>
</dbReference>
<dbReference type="GO" id="GO:0046872">
    <property type="term" value="F:metal ion binding"/>
    <property type="evidence" value="ECO:0007669"/>
    <property type="project" value="UniProtKB-KW"/>
</dbReference>
<evidence type="ECO:0000313" key="10">
    <source>
        <dbReference type="Proteomes" id="UP000186513"/>
    </source>
</evidence>
<dbReference type="Pfam" id="PF00085">
    <property type="entry name" value="Thioredoxin"/>
    <property type="match status" value="1"/>
</dbReference>
<evidence type="ECO:0000256" key="6">
    <source>
        <dbReference type="ARBA" id="ARBA00023284"/>
    </source>
</evidence>
<proteinExistence type="inferred from homology"/>
<dbReference type="Gene3D" id="2.30.30.380">
    <property type="entry name" value="Zn-finger domain of Sec23/24"/>
    <property type="match status" value="1"/>
</dbReference>
<keyword evidence="3" id="KW-0479">Metal-binding</keyword>
<organism evidence="9 10">
    <name type="scientific">Chitinimonas taiwanensis DSM 18899</name>
    <dbReference type="NCBI Taxonomy" id="1121279"/>
    <lineage>
        <taxon>Bacteria</taxon>
        <taxon>Pseudomonadati</taxon>
        <taxon>Pseudomonadota</taxon>
        <taxon>Betaproteobacteria</taxon>
        <taxon>Neisseriales</taxon>
        <taxon>Chitinibacteraceae</taxon>
        <taxon>Chitinimonas</taxon>
    </lineage>
</organism>
<keyword evidence="5" id="KW-1015">Disulfide bond</keyword>
<dbReference type="SUPFAM" id="SSF52833">
    <property type="entry name" value="Thioredoxin-like"/>
    <property type="match status" value="1"/>
</dbReference>
<evidence type="ECO:0000256" key="4">
    <source>
        <dbReference type="ARBA" id="ARBA00022982"/>
    </source>
</evidence>
<dbReference type="PROSITE" id="PS00194">
    <property type="entry name" value="THIOREDOXIN_1"/>
    <property type="match status" value="1"/>
</dbReference>
<comment type="similarity">
    <text evidence="1">Belongs to the thioredoxin family.</text>
</comment>
<dbReference type="InterPro" id="IPR013766">
    <property type="entry name" value="Thioredoxin_domain"/>
</dbReference>
<dbReference type="AlphaFoldDB" id="A0A1K2HFB2"/>
<dbReference type="NCBIfam" id="NF008229">
    <property type="entry name" value="PRK10996.1"/>
    <property type="match status" value="1"/>
</dbReference>
<dbReference type="GO" id="GO:0015035">
    <property type="term" value="F:protein-disulfide reductase activity"/>
    <property type="evidence" value="ECO:0007669"/>
    <property type="project" value="UniProtKB-UniRule"/>
</dbReference>
<dbReference type="InterPro" id="IPR036249">
    <property type="entry name" value="Thioredoxin-like_sf"/>
</dbReference>
<dbReference type="RefSeq" id="WP_072428111.1">
    <property type="nucleotide sequence ID" value="NZ_FPKR01000005.1"/>
</dbReference>
<dbReference type="PANTHER" id="PTHR45663">
    <property type="entry name" value="GEO12009P1"/>
    <property type="match status" value="1"/>
</dbReference>
<dbReference type="InterPro" id="IPR049299">
    <property type="entry name" value="Thio2_N"/>
</dbReference>
<dbReference type="InterPro" id="IPR005746">
    <property type="entry name" value="Thioredoxin"/>
</dbReference>
<dbReference type="OrthoDB" id="9790390at2"/>
<sequence>MHLVCPHCAATNRVAADKLDAGPKCGKCATPLLAAEAFALSDRALPHYLANTELPVLIDFWAAWCGPCQMMAPQFAAAAAQAPEIRFVKVDSDAAPVASAQFGIRSIPTLLLWHQGREIARQSGVMQASQLLAWARQALAKAG</sequence>
<dbReference type="STRING" id="1121279.SAMN02745887_01598"/>
<feature type="domain" description="Thioredoxin" evidence="8">
    <location>
        <begin position="29"/>
        <end position="140"/>
    </location>
</feature>
<dbReference type="Gene3D" id="3.40.30.10">
    <property type="entry name" value="Glutaredoxin"/>
    <property type="match status" value="1"/>
</dbReference>
<dbReference type="InterPro" id="IPR017937">
    <property type="entry name" value="Thioredoxin_CS"/>
</dbReference>
<accession>A0A1K2HFB2</accession>
<reference evidence="9 10" key="1">
    <citation type="submission" date="2016-11" db="EMBL/GenBank/DDBJ databases">
        <authorList>
            <person name="Jaros S."/>
            <person name="Januszkiewicz K."/>
            <person name="Wedrychowicz H."/>
        </authorList>
    </citation>
    <scope>NUCLEOTIDE SEQUENCE [LARGE SCALE GENOMIC DNA]</scope>
    <source>
        <strain evidence="9 10">DSM 18899</strain>
    </source>
</reference>
<evidence type="ECO:0000256" key="5">
    <source>
        <dbReference type="ARBA" id="ARBA00023157"/>
    </source>
</evidence>
<keyword evidence="10" id="KW-1185">Reference proteome</keyword>